<dbReference type="InParanoid" id="Q0UTL3"/>
<dbReference type="AlphaFoldDB" id="Q0UTL3"/>
<keyword evidence="2" id="KW-0812">Transmembrane</keyword>
<dbReference type="EMBL" id="CH445331">
    <property type="protein sequence ID" value="EAT87292.1"/>
    <property type="molecule type" value="Genomic_DNA"/>
</dbReference>
<sequence>MSSSVSTLLGSIPDLLLSFILSILVSTRQAISLMSSAMHQKEYAKRRAFNDAMRRVTGIGKEWADKVLRIEDLLVYYSQNRMNTALIILISVFAVIISILSVQVPRYIEHLERQKFEYEDAATPRPMTDGTTTPPRPSN</sequence>
<gene>
    <name evidence="3" type="ORF">SNOG_04901</name>
</gene>
<feature type="transmembrane region" description="Helical" evidence="2">
    <location>
        <begin position="84"/>
        <end position="104"/>
    </location>
</feature>
<organism evidence="3 4">
    <name type="scientific">Phaeosphaeria nodorum (strain SN15 / ATCC MYA-4574 / FGSC 10173)</name>
    <name type="common">Glume blotch fungus</name>
    <name type="synonym">Parastagonospora nodorum</name>
    <dbReference type="NCBI Taxonomy" id="321614"/>
    <lineage>
        <taxon>Eukaryota</taxon>
        <taxon>Fungi</taxon>
        <taxon>Dikarya</taxon>
        <taxon>Ascomycota</taxon>
        <taxon>Pezizomycotina</taxon>
        <taxon>Dothideomycetes</taxon>
        <taxon>Pleosporomycetidae</taxon>
        <taxon>Pleosporales</taxon>
        <taxon>Pleosporineae</taxon>
        <taxon>Phaeosphaeriaceae</taxon>
        <taxon>Parastagonospora</taxon>
    </lineage>
</organism>
<feature type="region of interest" description="Disordered" evidence="1">
    <location>
        <begin position="119"/>
        <end position="139"/>
    </location>
</feature>
<reference evidence="4" key="1">
    <citation type="journal article" date="2007" name="Plant Cell">
        <title>Dothideomycete-plant interactions illuminated by genome sequencing and EST analysis of the wheat pathogen Stagonospora nodorum.</title>
        <authorList>
            <person name="Hane J.K."/>
            <person name="Lowe R.G."/>
            <person name="Solomon P.S."/>
            <person name="Tan K.C."/>
            <person name="Schoch C.L."/>
            <person name="Spatafora J.W."/>
            <person name="Crous P.W."/>
            <person name="Kodira C."/>
            <person name="Birren B.W."/>
            <person name="Galagan J.E."/>
            <person name="Torriani S.F."/>
            <person name="McDonald B.A."/>
            <person name="Oliver R.P."/>
        </authorList>
    </citation>
    <scope>NUCLEOTIDE SEQUENCE [LARGE SCALE GENOMIC DNA]</scope>
    <source>
        <strain evidence="4">SN15 / ATCC MYA-4574 / FGSC 10173</strain>
    </source>
</reference>
<evidence type="ECO:0000256" key="2">
    <source>
        <dbReference type="SAM" id="Phobius"/>
    </source>
</evidence>
<keyword evidence="2" id="KW-1133">Transmembrane helix</keyword>
<evidence type="ECO:0000256" key="1">
    <source>
        <dbReference type="SAM" id="MobiDB-lite"/>
    </source>
</evidence>
<accession>Q0UTL3</accession>
<dbReference type="KEGG" id="pno:SNOG_04901"/>
<keyword evidence="2" id="KW-0472">Membrane</keyword>
<protein>
    <submittedName>
        <fullName evidence="3">Uncharacterized protein</fullName>
    </submittedName>
</protein>
<evidence type="ECO:0000313" key="4">
    <source>
        <dbReference type="Proteomes" id="UP000001055"/>
    </source>
</evidence>
<dbReference type="RefSeq" id="XP_001795314.1">
    <property type="nucleotide sequence ID" value="XM_001795262.1"/>
</dbReference>
<dbReference type="GeneID" id="5972189"/>
<name>Q0UTL3_PHANO</name>
<dbReference type="Proteomes" id="UP000001055">
    <property type="component" value="Unassembled WGS sequence"/>
</dbReference>
<evidence type="ECO:0000313" key="3">
    <source>
        <dbReference type="EMBL" id="EAT87292.1"/>
    </source>
</evidence>
<proteinExistence type="predicted"/>